<evidence type="ECO:0000313" key="1">
    <source>
        <dbReference type="EMBL" id="KAF9894398.1"/>
    </source>
</evidence>
<comment type="caution">
    <text evidence="1">The sequence shown here is derived from an EMBL/GenBank/DDBJ whole genome shotgun (WGS) entry which is preliminary data.</text>
</comment>
<dbReference type="Proteomes" id="UP001194746">
    <property type="component" value="Unassembled WGS sequence"/>
</dbReference>
<dbReference type="EMBL" id="VCAU01000004">
    <property type="protein sequence ID" value="KAF9894398.1"/>
    <property type="molecule type" value="Genomic_DNA"/>
</dbReference>
<keyword evidence="2" id="KW-1185">Reference proteome</keyword>
<dbReference type="AlphaFoldDB" id="A0AAD4CXQ9"/>
<organism evidence="1 2">
    <name type="scientific">Aspergillus nanangensis</name>
    <dbReference type="NCBI Taxonomy" id="2582783"/>
    <lineage>
        <taxon>Eukaryota</taxon>
        <taxon>Fungi</taxon>
        <taxon>Dikarya</taxon>
        <taxon>Ascomycota</taxon>
        <taxon>Pezizomycotina</taxon>
        <taxon>Eurotiomycetes</taxon>
        <taxon>Eurotiomycetidae</taxon>
        <taxon>Eurotiales</taxon>
        <taxon>Aspergillaceae</taxon>
        <taxon>Aspergillus</taxon>
        <taxon>Aspergillus subgen. Circumdati</taxon>
    </lineage>
</organism>
<proteinExistence type="predicted"/>
<reference evidence="1" key="1">
    <citation type="journal article" date="2019" name="Beilstein J. Org. Chem.">
        <title>Nanangenines: drimane sesquiterpenoids as the dominant metabolite cohort of a novel Australian fungus, Aspergillus nanangensis.</title>
        <authorList>
            <person name="Lacey H.J."/>
            <person name="Gilchrist C.L.M."/>
            <person name="Crombie A."/>
            <person name="Kalaitzis J.A."/>
            <person name="Vuong D."/>
            <person name="Rutledge P.J."/>
            <person name="Turner P."/>
            <person name="Pitt J.I."/>
            <person name="Lacey E."/>
            <person name="Chooi Y.H."/>
            <person name="Piggott A.M."/>
        </authorList>
    </citation>
    <scope>NUCLEOTIDE SEQUENCE</scope>
    <source>
        <strain evidence="1">MST-FP2251</strain>
    </source>
</reference>
<gene>
    <name evidence="1" type="ORF">FE257_007901</name>
</gene>
<sequence length="76" mass="8501">MLSSSSFVVEKSPNTLNIEPGMTFESLRKNALTLMKKGGLPRNWIIVEKIRQNEDLKALYVERVASEMSAEEAMAA</sequence>
<protein>
    <submittedName>
        <fullName evidence="1">Uncharacterized protein</fullName>
    </submittedName>
</protein>
<name>A0AAD4CXQ9_ASPNN</name>
<accession>A0AAD4CXQ9</accession>
<evidence type="ECO:0000313" key="2">
    <source>
        <dbReference type="Proteomes" id="UP001194746"/>
    </source>
</evidence>
<reference evidence="1" key="2">
    <citation type="submission" date="2020-02" db="EMBL/GenBank/DDBJ databases">
        <authorList>
            <person name="Gilchrist C.L.M."/>
            <person name="Chooi Y.-H."/>
        </authorList>
    </citation>
    <scope>NUCLEOTIDE SEQUENCE</scope>
    <source>
        <strain evidence="1">MST-FP2251</strain>
    </source>
</reference>